<organism evidence="2 3">
    <name type="scientific">Ephemerocybe angulata</name>
    <dbReference type="NCBI Taxonomy" id="980116"/>
    <lineage>
        <taxon>Eukaryota</taxon>
        <taxon>Fungi</taxon>
        <taxon>Dikarya</taxon>
        <taxon>Basidiomycota</taxon>
        <taxon>Agaricomycotina</taxon>
        <taxon>Agaricomycetes</taxon>
        <taxon>Agaricomycetidae</taxon>
        <taxon>Agaricales</taxon>
        <taxon>Agaricineae</taxon>
        <taxon>Psathyrellaceae</taxon>
        <taxon>Ephemerocybe</taxon>
    </lineage>
</organism>
<accession>A0A8H5BJK2</accession>
<evidence type="ECO:0000313" key="2">
    <source>
        <dbReference type="EMBL" id="KAF5324031.1"/>
    </source>
</evidence>
<dbReference type="AlphaFoldDB" id="A0A8H5BJK2"/>
<reference evidence="2 3" key="1">
    <citation type="journal article" date="2020" name="ISME J.">
        <title>Uncovering the hidden diversity of litter-decomposition mechanisms in mushroom-forming fungi.</title>
        <authorList>
            <person name="Floudas D."/>
            <person name="Bentzer J."/>
            <person name="Ahren D."/>
            <person name="Johansson T."/>
            <person name="Persson P."/>
            <person name="Tunlid A."/>
        </authorList>
    </citation>
    <scope>NUCLEOTIDE SEQUENCE [LARGE SCALE GENOMIC DNA]</scope>
    <source>
        <strain evidence="2 3">CBS 175.51</strain>
    </source>
</reference>
<name>A0A8H5BJK2_9AGAR</name>
<sequence length="216" mass="22912">MQVVDHRIFGIVLDVGRHGGRQAVYVDGGSVQATRPELGTKPYDHVSETSASGLDVTPRSFRPLHDPEIQAILAPTTVVHLPLRSLPLTATPQSSLSSCSTTRLLAVSRPPEPSALLAGNVESVPTHPTLASADRSQVLHDAEDTSTLSRISATQISSSALSFHHGKGCIIPYRLSSTFKFAPASSQPVSLRNPRGRNYTPARASVSHPGSTTSLP</sequence>
<dbReference type="Proteomes" id="UP000541558">
    <property type="component" value="Unassembled WGS sequence"/>
</dbReference>
<keyword evidence="3" id="KW-1185">Reference proteome</keyword>
<evidence type="ECO:0000313" key="3">
    <source>
        <dbReference type="Proteomes" id="UP000541558"/>
    </source>
</evidence>
<gene>
    <name evidence="2" type="ORF">D9611_008328</name>
</gene>
<protein>
    <submittedName>
        <fullName evidence="2">Uncharacterized protein</fullName>
    </submittedName>
</protein>
<proteinExistence type="predicted"/>
<comment type="caution">
    <text evidence="2">The sequence shown here is derived from an EMBL/GenBank/DDBJ whole genome shotgun (WGS) entry which is preliminary data.</text>
</comment>
<feature type="region of interest" description="Disordered" evidence="1">
    <location>
        <begin position="184"/>
        <end position="216"/>
    </location>
</feature>
<evidence type="ECO:0000256" key="1">
    <source>
        <dbReference type="SAM" id="MobiDB-lite"/>
    </source>
</evidence>
<dbReference type="EMBL" id="JAACJK010000165">
    <property type="protein sequence ID" value="KAF5324031.1"/>
    <property type="molecule type" value="Genomic_DNA"/>
</dbReference>